<evidence type="ECO:0000313" key="2">
    <source>
        <dbReference type="Proteomes" id="UP001526426"/>
    </source>
</evidence>
<reference evidence="1 2" key="1">
    <citation type="submission" date="2021-08" db="EMBL/GenBank/DDBJ databases">
        <title>Draft genome sequence of Spirulina subsalsa with high tolerance to salinity and hype-accumulation of phycocyanin.</title>
        <authorList>
            <person name="Pei H."/>
            <person name="Jiang L."/>
        </authorList>
    </citation>
    <scope>NUCLEOTIDE SEQUENCE [LARGE SCALE GENOMIC DNA]</scope>
    <source>
        <strain evidence="1 2">FACHB-351</strain>
    </source>
</reference>
<proteinExistence type="predicted"/>
<name>A0ABT3L9U8_9CYAN</name>
<sequence length="116" mass="13284">MQDKMPEFSKSFHGLFQNGKPANLLYQRLEEALQQGSKVRIETNNDSFTGVPIELDGEFVEILALSVLEEEEEEETAFSRTTWLVRLSCIEAVAYSSEHWSKDRLENLLAGEDKED</sequence>
<gene>
    <name evidence="1" type="ORF">K4A83_18650</name>
</gene>
<accession>A0ABT3L9U8</accession>
<comment type="caution">
    <text evidence="1">The sequence shown here is derived from an EMBL/GenBank/DDBJ whole genome shotgun (WGS) entry which is preliminary data.</text>
</comment>
<organism evidence="1 2">
    <name type="scientific">Spirulina subsalsa FACHB-351</name>
    <dbReference type="NCBI Taxonomy" id="234711"/>
    <lineage>
        <taxon>Bacteria</taxon>
        <taxon>Bacillati</taxon>
        <taxon>Cyanobacteriota</taxon>
        <taxon>Cyanophyceae</taxon>
        <taxon>Spirulinales</taxon>
        <taxon>Spirulinaceae</taxon>
        <taxon>Spirulina</taxon>
    </lineage>
</organism>
<dbReference type="EMBL" id="JAIHOM010000122">
    <property type="protein sequence ID" value="MCW6038278.1"/>
    <property type="molecule type" value="Genomic_DNA"/>
</dbReference>
<evidence type="ECO:0000313" key="1">
    <source>
        <dbReference type="EMBL" id="MCW6038278.1"/>
    </source>
</evidence>
<dbReference type="Proteomes" id="UP001526426">
    <property type="component" value="Unassembled WGS sequence"/>
</dbReference>
<protein>
    <submittedName>
        <fullName evidence="1">Uncharacterized protein</fullName>
    </submittedName>
</protein>
<keyword evidence="2" id="KW-1185">Reference proteome</keyword>